<name>A0A401GWE5_9APHY</name>
<accession>A0A401GWE5</accession>
<feature type="compositionally biased region" description="Polar residues" evidence="1">
    <location>
        <begin position="1089"/>
        <end position="1098"/>
    </location>
</feature>
<feature type="domain" description="Zn(2)-C6 fungal-type" evidence="2">
    <location>
        <begin position="77"/>
        <end position="107"/>
    </location>
</feature>
<feature type="compositionally biased region" description="Polar residues" evidence="1">
    <location>
        <begin position="143"/>
        <end position="159"/>
    </location>
</feature>
<dbReference type="GO" id="GO:0008270">
    <property type="term" value="F:zinc ion binding"/>
    <property type="evidence" value="ECO:0007669"/>
    <property type="project" value="InterPro"/>
</dbReference>
<sequence>MDTANSASTDRVNPFCDKPIPEYALQWDSAVCRPATLPAAYDEDISPEHIFYIPSGKEDHSQSVPETTRRGYVVAERCESCKKLRKRCTRARPSCKRCETSGKLCKFSVSPSILPGPSVLRPRKEKQNGSSSSYLPLQEDARSTTTRPDQTVDGASSSNPPAPGLRLSRPRKCKQPRSAPENISSDAVVPESSSDEVQDGAAKPKKRRKHDNIRTFEVPSGSNANRSTAIKRGPKPKNITGTKDKAKPQSITGRRGGLQTSRTMHKPKTTENVPYQPTWHVVPPPNQPTLGGSAAASLGSASTLPRIWANSKEELCEVIPELARSMNGVVWQYTETPTLFLEGQAWPNDLWDGKSVIELSLVRTFSSPVPPGTAADISPPFPLPGRDHSLPTLISPDLPVLPGASAISAPVFSTGAFGTVPHPSYLHPSLRESASDSSMSLPVLTMDGLYTLSASPSPPPEYMPLLPEQRSTDVPWRNGPATFHSISANVVPGPSSGLLVQQDPCQYRDYLIYGGVALESVPPLLPAAVHGSTKFHEGMVGRGVHLGVFASTSADYGDWGKVADMQSISPVADACQFGAVQTEESSTMSAVPIPGSSRGSALQGYYDSSYSYYLPQILQHTQELQRLIATGSAADGALMRSIPGPHVHSQIPETFTHSSTFHGAGPTEIYPPPKLHSSPMDEALNGNPPPEIKALLDCYTKRIPVSIIATRNSSLVRLGLPEEYGCVFLGLFKITEVEIFDRDVNSLQPVQDTRHARHWRFRFVWTPGGDSLDPSVGPLPRWWVPAPTGEGDGEEDQDIDMLMQPYNLLPLELMASSTFSQEDFENGTSELTTSHGWHCGECGMLNVQRNLRHQKCGHCRRGNFMPPVDVGCLRNPYTTAPQILPWDRPSDGVSSFTVKRPDSMRVFRYKLGDSQIATHLFTGNLEKHQDQPTRLFREFQMKIEMPMRGLKAGLGAGPYYTYFVGKEGGVPAVPWADVPECVSAAKELMLHLGRTDGGESSLKIDQLIVLAWTSTGSRKGIFPAKKSCITLLCLGADIELSISVRSEVSPTRMKGGAQAANRAATSSTSSPAASLVLSRRTAKKRKYPSSVQRKTSSAPSKNTWKEALLVTLVHGDILVLTGDDFQYSMKRAGMNIVLIGTS</sequence>
<dbReference type="SMART" id="SM00066">
    <property type="entry name" value="GAL4"/>
    <property type="match status" value="1"/>
</dbReference>
<evidence type="ECO:0000256" key="1">
    <source>
        <dbReference type="SAM" id="MobiDB-lite"/>
    </source>
</evidence>
<dbReference type="Proteomes" id="UP000287166">
    <property type="component" value="Unassembled WGS sequence"/>
</dbReference>
<dbReference type="EMBL" id="BFAD01000009">
    <property type="protein sequence ID" value="GBE86541.1"/>
    <property type="molecule type" value="Genomic_DNA"/>
</dbReference>
<feature type="compositionally biased region" description="Low complexity" evidence="1">
    <location>
        <begin position="1057"/>
        <end position="1074"/>
    </location>
</feature>
<keyword evidence="4" id="KW-1185">Reference proteome</keyword>
<dbReference type="GeneID" id="38783458"/>
<evidence type="ECO:0000313" key="4">
    <source>
        <dbReference type="Proteomes" id="UP000287166"/>
    </source>
</evidence>
<dbReference type="SUPFAM" id="SSF57701">
    <property type="entry name" value="Zn2/Cys6 DNA-binding domain"/>
    <property type="match status" value="1"/>
</dbReference>
<dbReference type="GO" id="GO:0000981">
    <property type="term" value="F:DNA-binding transcription factor activity, RNA polymerase II-specific"/>
    <property type="evidence" value="ECO:0007669"/>
    <property type="project" value="InterPro"/>
</dbReference>
<feature type="region of interest" description="Disordered" evidence="1">
    <location>
        <begin position="1051"/>
        <end position="1098"/>
    </location>
</feature>
<dbReference type="OrthoDB" id="2678679at2759"/>
<dbReference type="InParanoid" id="A0A401GWE5"/>
<comment type="caution">
    <text evidence="3">The sequence shown here is derived from an EMBL/GenBank/DDBJ whole genome shotgun (WGS) entry which is preliminary data.</text>
</comment>
<organism evidence="3 4">
    <name type="scientific">Sparassis crispa</name>
    <dbReference type="NCBI Taxonomy" id="139825"/>
    <lineage>
        <taxon>Eukaryota</taxon>
        <taxon>Fungi</taxon>
        <taxon>Dikarya</taxon>
        <taxon>Basidiomycota</taxon>
        <taxon>Agaricomycotina</taxon>
        <taxon>Agaricomycetes</taxon>
        <taxon>Polyporales</taxon>
        <taxon>Sparassidaceae</taxon>
        <taxon>Sparassis</taxon>
    </lineage>
</organism>
<dbReference type="InterPro" id="IPR036864">
    <property type="entry name" value="Zn2-C6_fun-type_DNA-bd_sf"/>
</dbReference>
<dbReference type="AlphaFoldDB" id="A0A401GWE5"/>
<dbReference type="CDD" id="cd00067">
    <property type="entry name" value="GAL4"/>
    <property type="match status" value="1"/>
</dbReference>
<proteinExistence type="predicted"/>
<feature type="region of interest" description="Disordered" evidence="1">
    <location>
        <begin position="116"/>
        <end position="279"/>
    </location>
</feature>
<dbReference type="Gene3D" id="4.10.240.10">
    <property type="entry name" value="Zn(2)-C6 fungal-type DNA-binding domain"/>
    <property type="match status" value="1"/>
</dbReference>
<dbReference type="InterPro" id="IPR001138">
    <property type="entry name" value="Zn2Cys6_DnaBD"/>
</dbReference>
<evidence type="ECO:0000313" key="3">
    <source>
        <dbReference type="EMBL" id="GBE86541.1"/>
    </source>
</evidence>
<protein>
    <recommendedName>
        <fullName evidence="2">Zn(2)-C6 fungal-type domain-containing protein</fullName>
    </recommendedName>
</protein>
<gene>
    <name evidence="3" type="ORF">SCP_0904200</name>
</gene>
<reference evidence="3 4" key="1">
    <citation type="journal article" date="2018" name="Sci. Rep.">
        <title>Genome sequence of the cauliflower mushroom Sparassis crispa (Hanabiratake) and its association with beneficial usage.</title>
        <authorList>
            <person name="Kiyama R."/>
            <person name="Furutani Y."/>
            <person name="Kawaguchi K."/>
            <person name="Nakanishi T."/>
        </authorList>
    </citation>
    <scope>NUCLEOTIDE SEQUENCE [LARGE SCALE GENOMIC DNA]</scope>
</reference>
<dbReference type="PROSITE" id="PS50048">
    <property type="entry name" value="ZN2_CY6_FUNGAL_2"/>
    <property type="match status" value="1"/>
</dbReference>
<dbReference type="RefSeq" id="XP_027617454.1">
    <property type="nucleotide sequence ID" value="XM_027761653.1"/>
</dbReference>
<evidence type="ECO:0000259" key="2">
    <source>
        <dbReference type="PROSITE" id="PS50048"/>
    </source>
</evidence>